<dbReference type="Proteomes" id="UP001293254">
    <property type="component" value="Unassembled WGS sequence"/>
</dbReference>
<comment type="caution">
    <text evidence="2">The sequence shown here is derived from an EMBL/GenBank/DDBJ whole genome shotgun (WGS) entry which is preliminary data.</text>
</comment>
<gene>
    <name evidence="2" type="ORF">Salat_2584100</name>
</gene>
<accession>A0AAE1XMS9</accession>
<dbReference type="AlphaFoldDB" id="A0AAE1XMS9"/>
<evidence type="ECO:0000313" key="2">
    <source>
        <dbReference type="EMBL" id="KAK4414772.1"/>
    </source>
</evidence>
<keyword evidence="1" id="KW-0812">Transmembrane</keyword>
<keyword evidence="1" id="KW-1133">Transmembrane helix</keyword>
<feature type="transmembrane region" description="Helical" evidence="1">
    <location>
        <begin position="21"/>
        <end position="42"/>
    </location>
</feature>
<proteinExistence type="predicted"/>
<evidence type="ECO:0000313" key="3">
    <source>
        <dbReference type="Proteomes" id="UP001293254"/>
    </source>
</evidence>
<keyword evidence="1" id="KW-0472">Membrane</keyword>
<keyword evidence="3" id="KW-1185">Reference proteome</keyword>
<reference evidence="2" key="2">
    <citation type="journal article" date="2024" name="Plant">
        <title>Genomic evolution and insights into agronomic trait innovations of Sesamum species.</title>
        <authorList>
            <person name="Miao H."/>
            <person name="Wang L."/>
            <person name="Qu L."/>
            <person name="Liu H."/>
            <person name="Sun Y."/>
            <person name="Le M."/>
            <person name="Wang Q."/>
            <person name="Wei S."/>
            <person name="Zheng Y."/>
            <person name="Lin W."/>
            <person name="Duan Y."/>
            <person name="Cao H."/>
            <person name="Xiong S."/>
            <person name="Wang X."/>
            <person name="Wei L."/>
            <person name="Li C."/>
            <person name="Ma Q."/>
            <person name="Ju M."/>
            <person name="Zhao R."/>
            <person name="Li G."/>
            <person name="Mu C."/>
            <person name="Tian Q."/>
            <person name="Mei H."/>
            <person name="Zhang T."/>
            <person name="Gao T."/>
            <person name="Zhang H."/>
        </authorList>
    </citation>
    <scope>NUCLEOTIDE SEQUENCE</scope>
    <source>
        <strain evidence="2">3651</strain>
    </source>
</reference>
<organism evidence="2 3">
    <name type="scientific">Sesamum alatum</name>
    <dbReference type="NCBI Taxonomy" id="300844"/>
    <lineage>
        <taxon>Eukaryota</taxon>
        <taxon>Viridiplantae</taxon>
        <taxon>Streptophyta</taxon>
        <taxon>Embryophyta</taxon>
        <taxon>Tracheophyta</taxon>
        <taxon>Spermatophyta</taxon>
        <taxon>Magnoliopsida</taxon>
        <taxon>eudicotyledons</taxon>
        <taxon>Gunneridae</taxon>
        <taxon>Pentapetalae</taxon>
        <taxon>asterids</taxon>
        <taxon>lamiids</taxon>
        <taxon>Lamiales</taxon>
        <taxon>Pedaliaceae</taxon>
        <taxon>Sesamum</taxon>
    </lineage>
</organism>
<protein>
    <submittedName>
        <fullName evidence="2">Uncharacterized protein</fullName>
    </submittedName>
</protein>
<evidence type="ECO:0000256" key="1">
    <source>
        <dbReference type="SAM" id="Phobius"/>
    </source>
</evidence>
<dbReference type="EMBL" id="JACGWO010000011">
    <property type="protein sequence ID" value="KAK4414772.1"/>
    <property type="molecule type" value="Genomic_DNA"/>
</dbReference>
<sequence>MVTVAIFGEGGALEVHLKFTLLEYAVALSMLICGLLFCLRTFRVNMENVGSIAYPIVGSQPIVCSVSKKIAATIRHVLACAAFAFLFFSRRLALPRCFWCRGQNKQKLKTLCRFEWRVKN</sequence>
<name>A0AAE1XMS9_9LAMI</name>
<reference evidence="2" key="1">
    <citation type="submission" date="2020-06" db="EMBL/GenBank/DDBJ databases">
        <authorList>
            <person name="Li T."/>
            <person name="Hu X."/>
            <person name="Zhang T."/>
            <person name="Song X."/>
            <person name="Zhang H."/>
            <person name="Dai N."/>
            <person name="Sheng W."/>
            <person name="Hou X."/>
            <person name="Wei L."/>
        </authorList>
    </citation>
    <scope>NUCLEOTIDE SEQUENCE</scope>
    <source>
        <strain evidence="2">3651</strain>
        <tissue evidence="2">Leaf</tissue>
    </source>
</reference>